<keyword evidence="2" id="KW-0863">Zinc-finger</keyword>
<evidence type="ECO:0000256" key="1">
    <source>
        <dbReference type="ARBA" id="ARBA00022723"/>
    </source>
</evidence>
<dbReference type="PROSITE" id="PS01359">
    <property type="entry name" value="ZF_PHD_1"/>
    <property type="match status" value="1"/>
</dbReference>
<dbReference type="InterPro" id="IPR013083">
    <property type="entry name" value="Znf_RING/FYVE/PHD"/>
</dbReference>
<dbReference type="EMBL" id="GEBQ01030156">
    <property type="protein sequence ID" value="JAT09821.1"/>
    <property type="molecule type" value="Transcribed_RNA"/>
</dbReference>
<sequence length="326" mass="36817">MSKNKATPGSKYLCGECSIGVKFSGIYCTGSCKSWYHSGCVVPCGTITDKTLKKFTKEEINSWTCKKCITITTTTLILNTNQTYHEINNQSSGSAPQPNDLYKYEYHDKSIEDSDISNLAEELEKVSSKVEEHGDLDETDLETSLTLAAEAGNFLLKENSNLKSEIKALSKQNSSLEVSLSSMEAKLEEMSIEENKLLNKIEVLHEQFKESLAQLDKEKQNRAGLQQLFEENDKTQSLALQMQENKIIELENIIQKLKKDNRLMAQNSLDIESKTDQNLWTKILCHIGTQTADNELSVVNHKSFILTELAQMKTRQDQMEEAVLQL</sequence>
<organism evidence="5">
    <name type="scientific">Graphocephala atropunctata</name>
    <dbReference type="NCBI Taxonomy" id="36148"/>
    <lineage>
        <taxon>Eukaryota</taxon>
        <taxon>Metazoa</taxon>
        <taxon>Ecdysozoa</taxon>
        <taxon>Arthropoda</taxon>
        <taxon>Hexapoda</taxon>
        <taxon>Insecta</taxon>
        <taxon>Pterygota</taxon>
        <taxon>Neoptera</taxon>
        <taxon>Paraneoptera</taxon>
        <taxon>Hemiptera</taxon>
        <taxon>Auchenorrhyncha</taxon>
        <taxon>Membracoidea</taxon>
        <taxon>Cicadellidae</taxon>
        <taxon>Cicadellinae</taxon>
        <taxon>Cicadellini</taxon>
        <taxon>Graphocephala</taxon>
    </lineage>
</organism>
<dbReference type="Gene3D" id="3.30.40.10">
    <property type="entry name" value="Zinc/RING finger domain, C3HC4 (zinc finger)"/>
    <property type="match status" value="1"/>
</dbReference>
<protein>
    <recommendedName>
        <fullName evidence="6">PHD-type domain-containing protein</fullName>
    </recommendedName>
</protein>
<evidence type="ECO:0000313" key="5">
    <source>
        <dbReference type="EMBL" id="JAT09821.1"/>
    </source>
</evidence>
<evidence type="ECO:0008006" key="6">
    <source>
        <dbReference type="Google" id="ProtNLM"/>
    </source>
</evidence>
<dbReference type="GO" id="GO:0008270">
    <property type="term" value="F:zinc ion binding"/>
    <property type="evidence" value="ECO:0007669"/>
    <property type="project" value="UniProtKB-KW"/>
</dbReference>
<evidence type="ECO:0000256" key="4">
    <source>
        <dbReference type="SAM" id="Coils"/>
    </source>
</evidence>
<evidence type="ECO:0000256" key="3">
    <source>
        <dbReference type="ARBA" id="ARBA00022833"/>
    </source>
</evidence>
<name>A0A1B6KEG0_9HEMI</name>
<gene>
    <name evidence="5" type="ORF">g.15154</name>
</gene>
<feature type="coiled-coil region" evidence="4">
    <location>
        <begin position="159"/>
        <end position="267"/>
    </location>
</feature>
<keyword evidence="3" id="KW-0862">Zinc</keyword>
<evidence type="ECO:0000256" key="2">
    <source>
        <dbReference type="ARBA" id="ARBA00022771"/>
    </source>
</evidence>
<accession>A0A1B6KEG0</accession>
<reference evidence="5" key="1">
    <citation type="submission" date="2015-11" db="EMBL/GenBank/DDBJ databases">
        <title>De novo transcriptome assembly of four potential Pierce s Disease insect vectors from Arizona vineyards.</title>
        <authorList>
            <person name="Tassone E.E."/>
        </authorList>
    </citation>
    <scope>NUCLEOTIDE SEQUENCE</scope>
</reference>
<keyword evidence="1" id="KW-0479">Metal-binding</keyword>
<dbReference type="AlphaFoldDB" id="A0A1B6KEG0"/>
<keyword evidence="4" id="KW-0175">Coiled coil</keyword>
<proteinExistence type="predicted"/>
<dbReference type="InterPro" id="IPR019786">
    <property type="entry name" value="Zinc_finger_PHD-type_CS"/>
</dbReference>